<dbReference type="PANTHER" id="PTHR41302:SF2">
    <property type="entry name" value="PRESPORE SPECIFIC TRANSCRIPTIONAL ACTIVATOR RSFA"/>
    <property type="match status" value="1"/>
</dbReference>
<feature type="coiled-coil region" evidence="1">
    <location>
        <begin position="54"/>
        <end position="90"/>
    </location>
</feature>
<keyword evidence="4" id="KW-1185">Reference proteome</keyword>
<dbReference type="Proteomes" id="UP000006294">
    <property type="component" value="Chromosome"/>
</dbReference>
<proteinExistence type="predicted"/>
<sequence length="220" mass="25665">MAKVRQDAWSHEDDLLLAETVLRHIRQGSTQLNAFEEVGDKLNRTSAACGFRWNAEVRQNYEQAVDIAKRQRKENKRKQLLAQKKKISQAQLYQPTVSVGDDKNTSSLTEQAVNSTQLLDLDHVINFLIELKHKNIQSNQQHANYQKLETEHRELLNENEQLKKQVKSLEKQVETIQEDYQAFLQIMDRARKMVVFEDDDDTKMPTFVMDKNGNLEQVAR</sequence>
<evidence type="ECO:0000313" key="3">
    <source>
        <dbReference type="EMBL" id="BAM47188.1"/>
    </source>
</evidence>
<dbReference type="STRING" id="698758.AXY_10560"/>
<dbReference type="KEGG" id="axl:AXY_10560"/>
<dbReference type="PATRIC" id="fig|698758.3.peg.1051"/>
<evidence type="ECO:0000256" key="1">
    <source>
        <dbReference type="SAM" id="Coils"/>
    </source>
</evidence>
<dbReference type="InterPro" id="IPR014243">
    <property type="entry name" value="RsfA-like"/>
</dbReference>
<dbReference type="InterPro" id="IPR001005">
    <property type="entry name" value="SANT/Myb"/>
</dbReference>
<dbReference type="EMBL" id="AP012050">
    <property type="protein sequence ID" value="BAM47188.1"/>
    <property type="molecule type" value="Genomic_DNA"/>
</dbReference>
<dbReference type="HOGENOM" id="CLU_095991_0_0_9"/>
<dbReference type="RefSeq" id="WP_015009793.1">
    <property type="nucleotide sequence ID" value="NC_018704.1"/>
</dbReference>
<dbReference type="PANTHER" id="PTHR41302">
    <property type="entry name" value="PRESPORE-SPECIFIC TRANSCRIPTIONAL REGULATOR RSFA-RELATED"/>
    <property type="match status" value="1"/>
</dbReference>
<gene>
    <name evidence="3" type="primary">rsfA</name>
    <name evidence="3" type="ordered locus">AXY_10560</name>
</gene>
<organism evidence="3 4">
    <name type="scientific">Amphibacillus xylanus (strain ATCC 51415 / DSM 6626 / JCM 7361 / LMG 17667 / NBRC 15112 / Ep01)</name>
    <dbReference type="NCBI Taxonomy" id="698758"/>
    <lineage>
        <taxon>Bacteria</taxon>
        <taxon>Bacillati</taxon>
        <taxon>Bacillota</taxon>
        <taxon>Bacilli</taxon>
        <taxon>Bacillales</taxon>
        <taxon>Bacillaceae</taxon>
        <taxon>Amphibacillus</taxon>
    </lineage>
</organism>
<accession>K0J793</accession>
<protein>
    <submittedName>
        <fullName evidence="3">Prespore-specific transcriptional regulator RsfA</fullName>
    </submittedName>
</protein>
<dbReference type="eggNOG" id="ENOG5030SGP">
    <property type="taxonomic scope" value="Bacteria"/>
</dbReference>
<evidence type="ECO:0000313" key="4">
    <source>
        <dbReference type="Proteomes" id="UP000006294"/>
    </source>
</evidence>
<keyword evidence="1" id="KW-0175">Coiled coil</keyword>
<dbReference type="NCBIfam" id="TIGR02894">
    <property type="entry name" value="DNA_bind_RsfA"/>
    <property type="match status" value="1"/>
</dbReference>
<reference evidence="3 4" key="1">
    <citation type="submission" date="2011-01" db="EMBL/GenBank/DDBJ databases">
        <title>Whole genome sequence of Amphibacillus xylinus NBRC 15112.</title>
        <authorList>
            <person name="Nakazawa H."/>
            <person name="Katano Y."/>
            <person name="Nakamura S."/>
            <person name="Sasagawa M."/>
            <person name="Fukada J."/>
            <person name="Arai T."/>
            <person name="Sasakura N."/>
            <person name="Mochizuki D."/>
            <person name="Hosoyama A."/>
            <person name="Harada K."/>
            <person name="Horikawa H."/>
            <person name="Kato Y."/>
            <person name="Harada T."/>
            <person name="Sasaki K."/>
            <person name="Sekiguchi M."/>
            <person name="Hodoyama M."/>
            <person name="Nishiko R."/>
            <person name="Narita H."/>
            <person name="Hanamaki A."/>
            <person name="Hata C."/>
            <person name="Konno Y."/>
            <person name="Niimura Y."/>
            <person name="Yamazaki S."/>
            <person name="Fujita N."/>
        </authorList>
    </citation>
    <scope>NUCLEOTIDE SEQUENCE [LARGE SCALE GENOMIC DNA]</scope>
    <source>
        <strain evidence="4">ATCC 51415 / DSM 6626 / JCM 7361 / LMG 17667 / NBRC 15112 / Ep01</strain>
    </source>
</reference>
<feature type="coiled-coil region" evidence="1">
    <location>
        <begin position="138"/>
        <end position="186"/>
    </location>
</feature>
<feature type="domain" description="Myb-like" evidence="2">
    <location>
        <begin position="1"/>
        <end position="57"/>
    </location>
</feature>
<dbReference type="AlphaFoldDB" id="K0J793"/>
<evidence type="ECO:0000259" key="2">
    <source>
        <dbReference type="PROSITE" id="PS50090"/>
    </source>
</evidence>
<dbReference type="Pfam" id="PF13921">
    <property type="entry name" value="Myb_DNA-bind_6"/>
    <property type="match status" value="1"/>
</dbReference>
<dbReference type="OrthoDB" id="2845592at2"/>
<name>K0J793_AMPXN</name>
<dbReference type="PROSITE" id="PS50090">
    <property type="entry name" value="MYB_LIKE"/>
    <property type="match status" value="1"/>
</dbReference>